<feature type="domain" description="ABM" evidence="1">
    <location>
        <begin position="51"/>
        <end position="109"/>
    </location>
</feature>
<evidence type="ECO:0000313" key="3">
    <source>
        <dbReference type="Proteomes" id="UP000467327"/>
    </source>
</evidence>
<accession>A0AAD1HI03</accession>
<proteinExistence type="predicted"/>
<dbReference type="AlphaFoldDB" id="A0AAD1HI03"/>
<dbReference type="EMBL" id="AP022561">
    <property type="protein sequence ID" value="BBX05279.1"/>
    <property type="molecule type" value="Genomic_DNA"/>
</dbReference>
<dbReference type="Proteomes" id="UP000467327">
    <property type="component" value="Chromosome"/>
</dbReference>
<sequence>MPPRRTRDKQLALLRRWLGAHVESVALSRRCQSASEQEEVMPFIRTDAGIVTQINTFTVPEGGQQPLIELLEEAARFASTTPGWRSASLHRSHDGTRVVNLAQSDSLEAALRVIERLRAAGFLERNAELGEAHPGLYDVVFALER</sequence>
<evidence type="ECO:0000313" key="2">
    <source>
        <dbReference type="EMBL" id="BBX05279.1"/>
    </source>
</evidence>
<reference evidence="2 3" key="1">
    <citation type="journal article" date="2019" name="Emerg. Microbes Infect.">
        <title>Comprehensive subspecies identification of 175 nontuberculous mycobacteria species based on 7547 genomic profiles.</title>
        <authorList>
            <person name="Matsumoto Y."/>
            <person name="Kinjo T."/>
            <person name="Motooka D."/>
            <person name="Nabeya D."/>
            <person name="Jung N."/>
            <person name="Uechi K."/>
            <person name="Horii T."/>
            <person name="Iida T."/>
            <person name="Fujita J."/>
            <person name="Nakamura S."/>
        </authorList>
    </citation>
    <scope>NUCLEOTIDE SEQUENCE [LARGE SCALE GENOMIC DNA]</scope>
    <source>
        <strain evidence="2 3">JCM 6376</strain>
    </source>
</reference>
<dbReference type="InterPro" id="IPR011008">
    <property type="entry name" value="Dimeric_a/b-barrel"/>
</dbReference>
<name>A0AAD1HI03_9MYCO</name>
<evidence type="ECO:0000259" key="1">
    <source>
        <dbReference type="Pfam" id="PF03992"/>
    </source>
</evidence>
<organism evidence="2 3">
    <name type="scientific">Mycolicibacterium aichiense</name>
    <dbReference type="NCBI Taxonomy" id="1799"/>
    <lineage>
        <taxon>Bacteria</taxon>
        <taxon>Bacillati</taxon>
        <taxon>Actinomycetota</taxon>
        <taxon>Actinomycetes</taxon>
        <taxon>Mycobacteriales</taxon>
        <taxon>Mycobacteriaceae</taxon>
        <taxon>Mycolicibacterium</taxon>
    </lineage>
</organism>
<dbReference type="KEGG" id="maic:MAIC_00820"/>
<dbReference type="InterPro" id="IPR007138">
    <property type="entry name" value="ABM_dom"/>
</dbReference>
<dbReference type="Gene3D" id="3.30.70.100">
    <property type="match status" value="1"/>
</dbReference>
<dbReference type="Pfam" id="PF03992">
    <property type="entry name" value="ABM"/>
    <property type="match status" value="1"/>
</dbReference>
<dbReference type="SUPFAM" id="SSF54909">
    <property type="entry name" value="Dimeric alpha+beta barrel"/>
    <property type="match status" value="1"/>
</dbReference>
<gene>
    <name evidence="2" type="ORF">MAIC_00820</name>
</gene>
<keyword evidence="3" id="KW-1185">Reference proteome</keyword>
<dbReference type="RefSeq" id="WP_197935798.1">
    <property type="nucleotide sequence ID" value="NZ_AP022561.1"/>
</dbReference>
<protein>
    <recommendedName>
        <fullName evidence="1">ABM domain-containing protein</fullName>
    </recommendedName>
</protein>